<dbReference type="AlphaFoldDB" id="A0A4S5EEC3"/>
<dbReference type="Proteomes" id="UP000305282">
    <property type="component" value="Unassembled WGS sequence"/>
</dbReference>
<sequence>MRRRDRGTPEVCARPAAVGVPPPGGAYRSQLPAGPRAGHDVPWERAGRARGRHPPARRTVVSPDQREQGEHGGGQGESEHGEPEGAPPAPDRAAFGDLGAQVMQLRLG</sequence>
<feature type="compositionally biased region" description="Basic and acidic residues" evidence="1">
    <location>
        <begin position="37"/>
        <end position="47"/>
    </location>
</feature>
<dbReference type="EMBL" id="SSXH01000431">
    <property type="protein sequence ID" value="THJ70236.1"/>
    <property type="molecule type" value="Genomic_DNA"/>
</dbReference>
<gene>
    <name evidence="2" type="ORF">E7Y31_15860</name>
</gene>
<evidence type="ECO:0000256" key="1">
    <source>
        <dbReference type="SAM" id="MobiDB-lite"/>
    </source>
</evidence>
<proteinExistence type="predicted"/>
<reference evidence="2 3" key="1">
    <citation type="submission" date="2019-04" db="EMBL/GenBank/DDBJ databases">
        <title>Draft genome sequences for three unisolated Alnus-infective Frankia Sp+ strains, AgTrS, AiOr and AvVan, the first sequenced Frankia strains able to sporulate in-planta.</title>
        <authorList>
            <person name="Bethencourt L."/>
            <person name="Vautrin F."/>
            <person name="Taib N."/>
            <person name="Dubost A."/>
            <person name="Castro-Garcia L."/>
            <person name="Imbaud O."/>
            <person name="Abrouk D."/>
            <person name="Fournier P."/>
            <person name="Briolay J."/>
            <person name="Nguyen A."/>
            <person name="Normand P."/>
            <person name="Fernandez M.P."/>
            <person name="Brochier-Armanet C."/>
            <person name="Herrera-Belaroussi A."/>
        </authorList>
    </citation>
    <scope>NUCLEOTIDE SEQUENCE [LARGE SCALE GENOMIC DNA]</scope>
    <source>
        <strain evidence="2 3">AvVan</strain>
    </source>
</reference>
<organism evidence="2 3">
    <name type="scientific">Candidatus Frankia alpina</name>
    <dbReference type="NCBI Taxonomy" id="2699483"/>
    <lineage>
        <taxon>Bacteria</taxon>
        <taxon>Bacillati</taxon>
        <taxon>Actinomycetota</taxon>
        <taxon>Actinomycetes</taxon>
        <taxon>Frankiales</taxon>
        <taxon>Frankiaceae</taxon>
        <taxon>Frankia</taxon>
    </lineage>
</organism>
<feature type="region of interest" description="Disordered" evidence="1">
    <location>
        <begin position="1"/>
        <end position="108"/>
    </location>
</feature>
<protein>
    <submittedName>
        <fullName evidence="2">Uncharacterized protein</fullName>
    </submittedName>
</protein>
<dbReference type="RefSeq" id="WP_207634410.1">
    <property type="nucleotide sequence ID" value="NZ_SSXH01000431.1"/>
</dbReference>
<evidence type="ECO:0000313" key="3">
    <source>
        <dbReference type="Proteomes" id="UP000305282"/>
    </source>
</evidence>
<name>A0A4S5EEC3_9ACTN</name>
<keyword evidence="3" id="KW-1185">Reference proteome</keyword>
<comment type="caution">
    <text evidence="2">The sequence shown here is derived from an EMBL/GenBank/DDBJ whole genome shotgun (WGS) entry which is preliminary data.</text>
</comment>
<evidence type="ECO:0000313" key="2">
    <source>
        <dbReference type="EMBL" id="THJ70236.1"/>
    </source>
</evidence>
<accession>A0A4S5EEC3</accession>